<dbReference type="OrthoDB" id="2884965at2"/>
<feature type="transmembrane region" description="Helical" evidence="1">
    <location>
        <begin position="138"/>
        <end position="163"/>
    </location>
</feature>
<feature type="transmembrane region" description="Helical" evidence="1">
    <location>
        <begin position="18"/>
        <end position="36"/>
    </location>
</feature>
<dbReference type="Proteomes" id="UP000180057">
    <property type="component" value="Unassembled WGS sequence"/>
</dbReference>
<accession>A0A1S2M2W0</accession>
<proteinExistence type="predicted"/>
<name>A0A1S2M2W0_9BACI</name>
<feature type="transmembrane region" description="Helical" evidence="1">
    <location>
        <begin position="170"/>
        <end position="187"/>
    </location>
</feature>
<dbReference type="AlphaFoldDB" id="A0A1S2M2W0"/>
<comment type="caution">
    <text evidence="2">The sequence shown here is derived from an EMBL/GenBank/DDBJ whole genome shotgun (WGS) entry which is preliminary data.</text>
</comment>
<feature type="transmembrane region" description="Helical" evidence="1">
    <location>
        <begin position="42"/>
        <end position="63"/>
    </location>
</feature>
<sequence length="266" mass="30873">MSWLTLYKKEIRLTKTKFLLNIIFLLMVAVLFYVLIERYSPMFIMLTIPLIILHLFYLFFAMIDSLRLEWKQKTSFFWLNIPRTGWELLSAKFLAATTQLFVSLLTTFMIIYFLLKQSSGKFSDPTIPQFLFEQYQSFWWILFFGIFVGSLQFGAVSTFIFMMSKSIRKWGWLIGVAITLGAGWLWSRFQETVIYKGITEWGVILNTDTIMNSFIIHIDEIGGDPTLDMEAATEAVLYIGTTVVDIVVVVAVLFISSWLLDNKVEA</sequence>
<evidence type="ECO:0000313" key="2">
    <source>
        <dbReference type="EMBL" id="OIJ18964.1"/>
    </source>
</evidence>
<gene>
    <name evidence="2" type="ORF">BKP45_14655</name>
</gene>
<evidence type="ECO:0000313" key="3">
    <source>
        <dbReference type="Proteomes" id="UP000180057"/>
    </source>
</evidence>
<dbReference type="RefSeq" id="WP_071390442.1">
    <property type="nucleotide sequence ID" value="NZ_MLQS01000023.1"/>
</dbReference>
<feature type="transmembrane region" description="Helical" evidence="1">
    <location>
        <begin position="235"/>
        <end position="260"/>
    </location>
</feature>
<feature type="transmembrane region" description="Helical" evidence="1">
    <location>
        <begin position="93"/>
        <end position="115"/>
    </location>
</feature>
<reference evidence="2 3" key="1">
    <citation type="submission" date="2016-10" db="EMBL/GenBank/DDBJ databases">
        <title>Draft genome sequences of four alkaliphilic bacteria belonging to the Anaerobacillus genus.</title>
        <authorList>
            <person name="Bassil N.M."/>
            <person name="Lloyd J.R."/>
        </authorList>
    </citation>
    <scope>NUCLEOTIDE SEQUENCE [LARGE SCALE GENOMIC DNA]</scope>
    <source>
        <strain evidence="2 3">DSM 22531</strain>
    </source>
</reference>
<dbReference type="EMBL" id="MLQS01000023">
    <property type="protein sequence ID" value="OIJ18964.1"/>
    <property type="molecule type" value="Genomic_DNA"/>
</dbReference>
<evidence type="ECO:0000256" key="1">
    <source>
        <dbReference type="SAM" id="Phobius"/>
    </source>
</evidence>
<organism evidence="2 3">
    <name type="scientific">Anaerobacillus alkalidiazotrophicus</name>
    <dbReference type="NCBI Taxonomy" id="472963"/>
    <lineage>
        <taxon>Bacteria</taxon>
        <taxon>Bacillati</taxon>
        <taxon>Bacillota</taxon>
        <taxon>Bacilli</taxon>
        <taxon>Bacillales</taxon>
        <taxon>Bacillaceae</taxon>
        <taxon>Anaerobacillus</taxon>
    </lineage>
</organism>
<keyword evidence="1" id="KW-0812">Transmembrane</keyword>
<keyword evidence="3" id="KW-1185">Reference proteome</keyword>
<keyword evidence="1" id="KW-0472">Membrane</keyword>
<keyword evidence="1" id="KW-1133">Transmembrane helix</keyword>
<protein>
    <submittedName>
        <fullName evidence="2">Uncharacterized protein</fullName>
    </submittedName>
</protein>
<dbReference type="STRING" id="472963.BKP45_14655"/>